<feature type="transmembrane region" description="Helical" evidence="7">
    <location>
        <begin position="107"/>
        <end position="129"/>
    </location>
</feature>
<keyword evidence="6 7" id="KW-0472">Membrane</keyword>
<proteinExistence type="predicted"/>
<feature type="transmembrane region" description="Helical" evidence="7">
    <location>
        <begin position="372"/>
        <end position="391"/>
    </location>
</feature>
<feature type="transmembrane region" description="Helical" evidence="7">
    <location>
        <begin position="403"/>
        <end position="421"/>
    </location>
</feature>
<dbReference type="PANTHER" id="PTHR23501:SF174">
    <property type="entry name" value="MULTIDRUG EXPORT PROTEIN EMRB-RELATED"/>
    <property type="match status" value="1"/>
</dbReference>
<dbReference type="SUPFAM" id="SSF103473">
    <property type="entry name" value="MFS general substrate transporter"/>
    <property type="match status" value="1"/>
</dbReference>
<dbReference type="Gene3D" id="1.20.1720.10">
    <property type="entry name" value="Multidrug resistance protein D"/>
    <property type="match status" value="1"/>
</dbReference>
<keyword evidence="10" id="KW-1185">Reference proteome</keyword>
<feature type="transmembrane region" description="Helical" evidence="7">
    <location>
        <begin position="52"/>
        <end position="75"/>
    </location>
</feature>
<dbReference type="GO" id="GO:0022857">
    <property type="term" value="F:transmembrane transporter activity"/>
    <property type="evidence" value="ECO:0007669"/>
    <property type="project" value="InterPro"/>
</dbReference>
<comment type="subcellular location">
    <subcellularLocation>
        <location evidence="1">Cell membrane</location>
        <topology evidence="1">Multi-pass membrane protein</topology>
    </subcellularLocation>
</comment>
<dbReference type="InterPro" id="IPR004638">
    <property type="entry name" value="EmrB-like"/>
</dbReference>
<feature type="transmembrane region" description="Helical" evidence="7">
    <location>
        <begin position="141"/>
        <end position="162"/>
    </location>
</feature>
<dbReference type="KEGG" id="ote:Oter_2221"/>
<accession>B1ZPQ1</accession>
<keyword evidence="5 7" id="KW-1133">Transmembrane helix</keyword>
<dbReference type="InterPro" id="IPR036259">
    <property type="entry name" value="MFS_trans_sf"/>
</dbReference>
<feature type="transmembrane region" description="Helical" evidence="7">
    <location>
        <begin position="199"/>
        <end position="219"/>
    </location>
</feature>
<protein>
    <submittedName>
        <fullName evidence="9">Drug resistance transporter, EmrB/QacA subfamily</fullName>
    </submittedName>
</protein>
<evidence type="ECO:0000256" key="1">
    <source>
        <dbReference type="ARBA" id="ARBA00004651"/>
    </source>
</evidence>
<evidence type="ECO:0000313" key="10">
    <source>
        <dbReference type="Proteomes" id="UP000007013"/>
    </source>
</evidence>
<evidence type="ECO:0000313" key="9">
    <source>
        <dbReference type="EMBL" id="ACB75504.1"/>
    </source>
</evidence>
<dbReference type="NCBIfam" id="TIGR00711">
    <property type="entry name" value="efflux_EmrB"/>
    <property type="match status" value="1"/>
</dbReference>
<dbReference type="STRING" id="452637.Oter_2221"/>
<dbReference type="InterPro" id="IPR011701">
    <property type="entry name" value="MFS"/>
</dbReference>
<evidence type="ECO:0000256" key="5">
    <source>
        <dbReference type="ARBA" id="ARBA00022989"/>
    </source>
</evidence>
<dbReference type="InterPro" id="IPR020846">
    <property type="entry name" value="MFS_dom"/>
</dbReference>
<feature type="transmembrane region" description="Helical" evidence="7">
    <location>
        <begin position="168"/>
        <end position="187"/>
    </location>
</feature>
<gene>
    <name evidence="9" type="ordered locus">Oter_2221</name>
</gene>
<feature type="transmembrane region" description="Helical" evidence="7">
    <location>
        <begin position="274"/>
        <end position="295"/>
    </location>
</feature>
<keyword evidence="3" id="KW-1003">Cell membrane</keyword>
<dbReference type="Proteomes" id="UP000007013">
    <property type="component" value="Chromosome"/>
</dbReference>
<sequence>MTAAVPAPAATHRGAITVCVMLATIMQALDTTIANVALPYMQSSLSAAQDQINLVLTSYIVAAAIMMPATGWLSARLGRKNLFLLSVAGFTFASVLCGLAGSLGQMVLFRLLQGVFGATLVPLSQAVLLDEYPPAQHGSAMALWGVGVMVGPILGPTLGGWLTETYDWRWVFYINLPVGVLTFLGLSRYLHRTTPQRGLYFDGFGFLTLAVAIGALQMMLDRGEQLQWFDSPEIMAEAALSGLGLYLFVVHTLTARRPFLDLRLFRDRNFATGMIFIFVVGVILLATLALLTPFLQTLLNYPVMTAGMLLAPRGVGTMLAMIIVGRLVSRVDPRWLVALGLLLTAAALWQMSRFSLDVTATMLVWSGVVQGLGLGFLFVPLSTMTFATLPADLRTSGTALYSLSRNLGSSIGISVVIYLLGQFHSRAHANLAEFVQPFRDPMQHLPALLDPSTAAGQSLLERLVSQQAALLAYLSDFRFMLYVALAALPLVLLMRRPNHRASDEELAAAME</sequence>
<feature type="transmembrane region" description="Helical" evidence="7">
    <location>
        <begin position="301"/>
        <end position="323"/>
    </location>
</feature>
<dbReference type="RefSeq" id="WP_012375041.1">
    <property type="nucleotide sequence ID" value="NC_010571.1"/>
</dbReference>
<dbReference type="EMBL" id="CP001032">
    <property type="protein sequence ID" value="ACB75504.1"/>
    <property type="molecule type" value="Genomic_DNA"/>
</dbReference>
<feature type="transmembrane region" description="Helical" evidence="7">
    <location>
        <begin position="234"/>
        <end position="253"/>
    </location>
</feature>
<dbReference type="PRINTS" id="PR01036">
    <property type="entry name" value="TCRTETB"/>
</dbReference>
<evidence type="ECO:0000256" key="4">
    <source>
        <dbReference type="ARBA" id="ARBA00022692"/>
    </source>
</evidence>
<dbReference type="Gene3D" id="1.20.1250.20">
    <property type="entry name" value="MFS general substrate transporter like domains"/>
    <property type="match status" value="1"/>
</dbReference>
<evidence type="ECO:0000259" key="8">
    <source>
        <dbReference type="PROSITE" id="PS50850"/>
    </source>
</evidence>
<dbReference type="HOGENOM" id="CLU_000960_28_0_0"/>
<keyword evidence="4 7" id="KW-0812">Transmembrane</keyword>
<evidence type="ECO:0000256" key="2">
    <source>
        <dbReference type="ARBA" id="ARBA00022448"/>
    </source>
</evidence>
<dbReference type="eggNOG" id="COG0477">
    <property type="taxonomic scope" value="Bacteria"/>
</dbReference>
<reference evidence="9 10" key="1">
    <citation type="journal article" date="2011" name="J. Bacteriol.">
        <title>Genome sequence of the verrucomicrobium Opitutus terrae PB90-1, an abundant inhabitant of rice paddy soil ecosystems.</title>
        <authorList>
            <person name="van Passel M.W."/>
            <person name="Kant R."/>
            <person name="Palva A."/>
            <person name="Copeland A."/>
            <person name="Lucas S."/>
            <person name="Lapidus A."/>
            <person name="Glavina del Rio T."/>
            <person name="Pitluck S."/>
            <person name="Goltsman E."/>
            <person name="Clum A."/>
            <person name="Sun H."/>
            <person name="Schmutz J."/>
            <person name="Larimer F.W."/>
            <person name="Land M.L."/>
            <person name="Hauser L."/>
            <person name="Kyrpides N."/>
            <person name="Mikhailova N."/>
            <person name="Richardson P.P."/>
            <person name="Janssen P.H."/>
            <person name="de Vos W.M."/>
            <person name="Smidt H."/>
        </authorList>
    </citation>
    <scope>NUCLEOTIDE SEQUENCE [LARGE SCALE GENOMIC DNA]</scope>
    <source>
        <strain evidence="10">DSM 11246 / JCM 15787 / PB90-1</strain>
    </source>
</reference>
<dbReference type="Pfam" id="PF07690">
    <property type="entry name" value="MFS_1"/>
    <property type="match status" value="1"/>
</dbReference>
<dbReference type="GO" id="GO:0005886">
    <property type="term" value="C:plasma membrane"/>
    <property type="evidence" value="ECO:0007669"/>
    <property type="project" value="UniProtKB-SubCell"/>
</dbReference>
<feature type="domain" description="Major facilitator superfamily (MFS) profile" evidence="8">
    <location>
        <begin position="16"/>
        <end position="501"/>
    </location>
</feature>
<name>B1ZPQ1_OPITP</name>
<dbReference type="PROSITE" id="PS50850">
    <property type="entry name" value="MFS"/>
    <property type="match status" value="1"/>
</dbReference>
<feature type="transmembrane region" description="Helical" evidence="7">
    <location>
        <begin position="470"/>
        <end position="493"/>
    </location>
</feature>
<dbReference type="AlphaFoldDB" id="B1ZPQ1"/>
<dbReference type="PANTHER" id="PTHR23501">
    <property type="entry name" value="MAJOR FACILITATOR SUPERFAMILY"/>
    <property type="match status" value="1"/>
</dbReference>
<evidence type="ECO:0000256" key="7">
    <source>
        <dbReference type="SAM" id="Phobius"/>
    </source>
</evidence>
<dbReference type="CDD" id="cd17503">
    <property type="entry name" value="MFS_LmrB_MDR_like"/>
    <property type="match status" value="1"/>
</dbReference>
<evidence type="ECO:0000256" key="3">
    <source>
        <dbReference type="ARBA" id="ARBA00022475"/>
    </source>
</evidence>
<organism evidence="9 10">
    <name type="scientific">Opitutus terrae (strain DSM 11246 / JCM 15787 / PB90-1)</name>
    <dbReference type="NCBI Taxonomy" id="452637"/>
    <lineage>
        <taxon>Bacteria</taxon>
        <taxon>Pseudomonadati</taxon>
        <taxon>Verrucomicrobiota</taxon>
        <taxon>Opitutia</taxon>
        <taxon>Opitutales</taxon>
        <taxon>Opitutaceae</taxon>
        <taxon>Opitutus</taxon>
    </lineage>
</organism>
<evidence type="ECO:0000256" key="6">
    <source>
        <dbReference type="ARBA" id="ARBA00023136"/>
    </source>
</evidence>
<feature type="transmembrane region" description="Helical" evidence="7">
    <location>
        <begin position="335"/>
        <end position="352"/>
    </location>
</feature>
<feature type="transmembrane region" description="Helical" evidence="7">
    <location>
        <begin position="82"/>
        <end position="101"/>
    </location>
</feature>
<dbReference type="OrthoDB" id="102502at2"/>
<keyword evidence="2" id="KW-0813">Transport</keyword>